<dbReference type="SUPFAM" id="SSF54236">
    <property type="entry name" value="Ubiquitin-like"/>
    <property type="match status" value="1"/>
</dbReference>
<evidence type="ECO:0000259" key="5">
    <source>
        <dbReference type="PROSITE" id="PS50033"/>
    </source>
</evidence>
<dbReference type="OMA" id="THRIWTS"/>
<keyword evidence="6" id="KW-1185">Reference proteome</keyword>
<dbReference type="InterPro" id="IPR006577">
    <property type="entry name" value="UAS"/>
</dbReference>
<feature type="compositionally biased region" description="Basic residues" evidence="4">
    <location>
        <begin position="112"/>
        <end position="122"/>
    </location>
</feature>
<evidence type="ECO:0000313" key="6">
    <source>
        <dbReference type="Proteomes" id="UP000025227"/>
    </source>
</evidence>
<dbReference type="SMART" id="SM00594">
    <property type="entry name" value="UAS"/>
    <property type="match status" value="1"/>
</dbReference>
<keyword evidence="3" id="KW-0175">Coiled coil</keyword>
<dbReference type="PROSITE" id="PS50033">
    <property type="entry name" value="UBX"/>
    <property type="match status" value="1"/>
</dbReference>
<dbReference type="Pfam" id="PF14555">
    <property type="entry name" value="UBA_4"/>
    <property type="match status" value="1"/>
</dbReference>
<dbReference type="InterPro" id="IPR036249">
    <property type="entry name" value="Thioredoxin-like_sf"/>
</dbReference>
<evidence type="ECO:0000256" key="4">
    <source>
        <dbReference type="SAM" id="MobiDB-lite"/>
    </source>
</evidence>
<dbReference type="SUPFAM" id="SSF46934">
    <property type="entry name" value="UBA-like"/>
    <property type="match status" value="1"/>
</dbReference>
<feature type="domain" description="UBX" evidence="5">
    <location>
        <begin position="453"/>
        <end position="524"/>
    </location>
</feature>
<dbReference type="InterPro" id="IPR049483">
    <property type="entry name" value="FAF1_2-like_UAS"/>
</dbReference>
<dbReference type="AlphaFoldDB" id="A0A7I4Y5N4"/>
<name>A0A7I4Y5N4_HAECO</name>
<dbReference type="InterPro" id="IPR029071">
    <property type="entry name" value="Ubiquitin-like_domsf"/>
</dbReference>
<dbReference type="Gene3D" id="1.10.8.10">
    <property type="entry name" value="DNA helicase RuvA subunit, C-terminal domain"/>
    <property type="match status" value="1"/>
</dbReference>
<evidence type="ECO:0000313" key="7">
    <source>
        <dbReference type="WBParaSite" id="HCON_00052070-00001"/>
    </source>
</evidence>
<dbReference type="CDD" id="cd14348">
    <property type="entry name" value="UBA_p47"/>
    <property type="match status" value="1"/>
</dbReference>
<sequence>MELLPDQAEKLRQFQEVTNVAERDLAAARLESVGWNLEQAIESYLCGDGIIADDVEVLPPPAKNHRRELPAKNNGKRKRGRPRKKSVEETKLDFEEVKDDADGLEGLEMHNNRRNRQARRRSLREVDGDDMNVIDMDLSRPSSSVISSHRPRNGYPAHEEFVMSDDDEPYPIHDPDDLEPSERNSITRNNLPLIPTECASVTEALQNFVVVFESRFSGIGCHIPSFFTGSLHEAIKEAFESPGGISERRPLALYVHHDGSIAANIFPTKVLCSDAVSNLLRCQYILWPWDVTHKENEVKLREWLEMVGMPEVRRTLESMVYDKEKFPLLIIITKDRGSYNVNDICSGMDSADIVMEKLMAGIDTYSIIRNTEKAEEAARLERERIRQEQAHEYEMSLAADKARMQAKERELREQREEEERKLREAEEIELKRQLLASQLPDEPAEGDRNAIMVKFRLPGSEQVMRRFRLTEKLSVLIKFLGAKGYSAKDYRFFNSDFPKKDVTTLDESKTFMELKWPVREQIFVEER</sequence>
<dbReference type="InterPro" id="IPR001012">
    <property type="entry name" value="UBX_dom"/>
</dbReference>
<protein>
    <submittedName>
        <fullName evidence="7">UBX domain-containing protein</fullName>
    </submittedName>
</protein>
<feature type="compositionally biased region" description="Basic residues" evidence="4">
    <location>
        <begin position="74"/>
        <end position="84"/>
    </location>
</feature>
<evidence type="ECO:0000256" key="1">
    <source>
        <dbReference type="ARBA" id="ARBA00004240"/>
    </source>
</evidence>
<dbReference type="GO" id="GO:0036503">
    <property type="term" value="P:ERAD pathway"/>
    <property type="evidence" value="ECO:0007669"/>
    <property type="project" value="TreeGrafter"/>
</dbReference>
<dbReference type="OrthoDB" id="1920064at2759"/>
<dbReference type="PANTHER" id="PTHR23322:SF96">
    <property type="entry name" value="FAS-ASSOCIATED FACTOR 1"/>
    <property type="match status" value="1"/>
</dbReference>
<feature type="compositionally biased region" description="Basic and acidic residues" evidence="4">
    <location>
        <begin position="85"/>
        <end position="95"/>
    </location>
</feature>
<dbReference type="SUPFAM" id="SSF52833">
    <property type="entry name" value="Thioredoxin-like"/>
    <property type="match status" value="1"/>
</dbReference>
<proteinExistence type="predicted"/>
<dbReference type="WBParaSite" id="HCON_00052070-00001">
    <property type="protein sequence ID" value="HCON_00052070-00001"/>
    <property type="gene ID" value="HCON_00052070"/>
</dbReference>
<dbReference type="PANTHER" id="PTHR23322">
    <property type="entry name" value="FAS-ASSOCIATED PROTEIN"/>
    <property type="match status" value="1"/>
</dbReference>
<feature type="compositionally biased region" description="Acidic residues" evidence="4">
    <location>
        <begin position="96"/>
        <end position="105"/>
    </location>
</feature>
<accession>A0A7I4Y5N4</accession>
<reference evidence="7" key="1">
    <citation type="submission" date="2020-12" db="UniProtKB">
        <authorList>
            <consortium name="WormBaseParasite"/>
        </authorList>
    </citation>
    <scope>IDENTIFICATION</scope>
    <source>
        <strain evidence="7">MHco3</strain>
    </source>
</reference>
<keyword evidence="2" id="KW-0256">Endoplasmic reticulum</keyword>
<dbReference type="InterPro" id="IPR009060">
    <property type="entry name" value="UBA-like_sf"/>
</dbReference>
<feature type="region of interest" description="Disordered" evidence="4">
    <location>
        <begin position="60"/>
        <end position="127"/>
    </location>
</feature>
<dbReference type="Gene3D" id="3.10.20.90">
    <property type="entry name" value="Phosphatidylinositol 3-kinase Catalytic Subunit, Chain A, domain 1"/>
    <property type="match status" value="1"/>
</dbReference>
<dbReference type="GO" id="GO:0043130">
    <property type="term" value="F:ubiquitin binding"/>
    <property type="evidence" value="ECO:0007669"/>
    <property type="project" value="TreeGrafter"/>
</dbReference>
<evidence type="ECO:0000256" key="2">
    <source>
        <dbReference type="ARBA" id="ARBA00022824"/>
    </source>
</evidence>
<evidence type="ECO:0000256" key="3">
    <source>
        <dbReference type="SAM" id="Coils"/>
    </source>
</evidence>
<dbReference type="GO" id="GO:0005634">
    <property type="term" value="C:nucleus"/>
    <property type="evidence" value="ECO:0007669"/>
    <property type="project" value="TreeGrafter"/>
</dbReference>
<dbReference type="Gene3D" id="3.40.30.10">
    <property type="entry name" value="Glutaredoxin"/>
    <property type="match status" value="1"/>
</dbReference>
<dbReference type="Pfam" id="PF00789">
    <property type="entry name" value="UBX"/>
    <property type="match status" value="1"/>
</dbReference>
<feature type="coiled-coil region" evidence="3">
    <location>
        <begin position="368"/>
        <end position="431"/>
    </location>
</feature>
<dbReference type="Pfam" id="PF21021">
    <property type="entry name" value="FAF1"/>
    <property type="match status" value="1"/>
</dbReference>
<dbReference type="Proteomes" id="UP000025227">
    <property type="component" value="Unplaced"/>
</dbReference>
<comment type="subcellular location">
    <subcellularLocation>
        <location evidence="1">Endoplasmic reticulum</location>
    </subcellularLocation>
</comment>
<organism evidence="6 7">
    <name type="scientific">Haemonchus contortus</name>
    <name type="common">Barber pole worm</name>
    <dbReference type="NCBI Taxonomy" id="6289"/>
    <lineage>
        <taxon>Eukaryota</taxon>
        <taxon>Metazoa</taxon>
        <taxon>Ecdysozoa</taxon>
        <taxon>Nematoda</taxon>
        <taxon>Chromadorea</taxon>
        <taxon>Rhabditida</taxon>
        <taxon>Rhabditina</taxon>
        <taxon>Rhabditomorpha</taxon>
        <taxon>Strongyloidea</taxon>
        <taxon>Trichostrongylidae</taxon>
        <taxon>Haemonchus</taxon>
    </lineage>
</organism>
<dbReference type="GO" id="GO:0005783">
    <property type="term" value="C:endoplasmic reticulum"/>
    <property type="evidence" value="ECO:0007669"/>
    <property type="project" value="UniProtKB-SubCell"/>
</dbReference>
<dbReference type="InterPro" id="IPR050730">
    <property type="entry name" value="UBX_domain-protein"/>
</dbReference>